<dbReference type="Pfam" id="PF03826">
    <property type="entry name" value="OAR"/>
    <property type="match status" value="1"/>
</dbReference>
<dbReference type="PANTHER" id="PTHR46892:SF3">
    <property type="entry name" value="VISUAL SYSTEM HOMEOBOX 2"/>
    <property type="match status" value="1"/>
</dbReference>
<dbReference type="GO" id="GO:0005634">
    <property type="term" value="C:nucleus"/>
    <property type="evidence" value="ECO:0007669"/>
    <property type="project" value="UniProtKB-SubCell"/>
</dbReference>
<dbReference type="GO" id="GO:1990837">
    <property type="term" value="F:sequence-specific double-stranded DNA binding"/>
    <property type="evidence" value="ECO:0007669"/>
    <property type="project" value="TreeGrafter"/>
</dbReference>
<sequence>MLSLKTDLPEDRIQVWFQNRRAKWRKTEKCWGKSTIMAEYGLYGAMVRHSLPLPETILKSAKESEQVAPWLLGSLLSFEMHRKSMEAAEQLKAVEDGETPETHDKGSGHHSDTSDEPNKTHQPHHHHQNLSEQQHESQCMASMMSEAQDFRTNSIAALRAKAQEHCARILSNCVAIHDVSRDSSSPSTSHSVDSLSHSDPVY</sequence>
<evidence type="ECO:0000259" key="19">
    <source>
        <dbReference type="PROSITE" id="PS51496"/>
    </source>
</evidence>
<dbReference type="Gene3D" id="1.10.10.60">
    <property type="entry name" value="Homeodomain-like"/>
    <property type="match status" value="1"/>
</dbReference>
<dbReference type="InterPro" id="IPR009057">
    <property type="entry name" value="Homeodomain-like_sf"/>
</dbReference>
<dbReference type="AlphaFoldDB" id="A0A7R8XCL1"/>
<dbReference type="Pfam" id="PF00046">
    <property type="entry name" value="Homeodomain"/>
    <property type="match status" value="1"/>
</dbReference>
<keyword evidence="4" id="KW-0217">Developmental protein</keyword>
<dbReference type="PROSITE" id="PS50071">
    <property type="entry name" value="HOMEOBOX_2"/>
    <property type="match status" value="1"/>
</dbReference>
<evidence type="ECO:0000256" key="5">
    <source>
        <dbReference type="ARBA" id="ARBA00022606"/>
    </source>
</evidence>
<protein>
    <recommendedName>
        <fullName evidence="3">Visual system homeobox 2</fullName>
    </recommendedName>
    <alternativeName>
        <fullName evidence="12">Ceh-10 homeodomain-containing homolog</fullName>
    </alternativeName>
    <alternativeName>
        <fullName evidence="13">Homeobox protein CHX10</fullName>
    </alternativeName>
</protein>
<keyword evidence="9" id="KW-0804">Transcription</keyword>
<feature type="domain" description="OAR" evidence="18">
    <location>
        <begin position="153"/>
        <end position="166"/>
    </location>
</feature>
<dbReference type="InterPro" id="IPR001356">
    <property type="entry name" value="HD"/>
</dbReference>
<evidence type="ECO:0000256" key="3">
    <source>
        <dbReference type="ARBA" id="ARBA00014891"/>
    </source>
</evidence>
<evidence type="ECO:0000256" key="16">
    <source>
        <dbReference type="SAM" id="MobiDB-lite"/>
    </source>
</evidence>
<feature type="compositionally biased region" description="Polar residues" evidence="16">
    <location>
        <begin position="130"/>
        <end position="140"/>
    </location>
</feature>
<evidence type="ECO:0000259" key="18">
    <source>
        <dbReference type="PROSITE" id="PS50803"/>
    </source>
</evidence>
<evidence type="ECO:0000256" key="8">
    <source>
        <dbReference type="ARBA" id="ARBA00023155"/>
    </source>
</evidence>
<proteinExistence type="inferred from homology"/>
<dbReference type="PROSITE" id="PS00027">
    <property type="entry name" value="HOMEOBOX_1"/>
    <property type="match status" value="1"/>
</dbReference>
<dbReference type="GO" id="GO:0000981">
    <property type="term" value="F:DNA-binding transcription factor activity, RNA polymerase II-specific"/>
    <property type="evidence" value="ECO:0007669"/>
    <property type="project" value="InterPro"/>
</dbReference>
<evidence type="ECO:0000256" key="4">
    <source>
        <dbReference type="ARBA" id="ARBA00022473"/>
    </source>
</evidence>
<feature type="region of interest" description="Disordered" evidence="16">
    <location>
        <begin position="179"/>
        <end position="202"/>
    </location>
</feature>
<dbReference type="GO" id="GO:0007601">
    <property type="term" value="P:visual perception"/>
    <property type="evidence" value="ECO:0007669"/>
    <property type="project" value="UniProtKB-KW"/>
</dbReference>
<dbReference type="EMBL" id="LR900019">
    <property type="protein sequence ID" value="CAD7243802.1"/>
    <property type="molecule type" value="Genomic_DNA"/>
</dbReference>
<dbReference type="InterPro" id="IPR003654">
    <property type="entry name" value="OAR_dom"/>
</dbReference>
<keyword evidence="10 14" id="KW-0539">Nucleus</keyword>
<evidence type="ECO:0000313" key="20">
    <source>
        <dbReference type="EMBL" id="CAD7243802.1"/>
    </source>
</evidence>
<evidence type="ECO:0000256" key="2">
    <source>
        <dbReference type="ARBA" id="ARBA00005733"/>
    </source>
</evidence>
<evidence type="ECO:0000256" key="9">
    <source>
        <dbReference type="ARBA" id="ARBA00023163"/>
    </source>
</evidence>
<keyword evidence="7 14" id="KW-0238">DNA-binding</keyword>
<evidence type="ECO:0000256" key="6">
    <source>
        <dbReference type="ARBA" id="ARBA00023015"/>
    </source>
</evidence>
<evidence type="ECO:0000256" key="10">
    <source>
        <dbReference type="ARBA" id="ARBA00023242"/>
    </source>
</evidence>
<dbReference type="InterPro" id="IPR017970">
    <property type="entry name" value="Homeobox_CS"/>
</dbReference>
<feature type="compositionally biased region" description="Basic and acidic residues" evidence="16">
    <location>
        <begin position="95"/>
        <end position="119"/>
    </location>
</feature>
<dbReference type="PANTHER" id="PTHR46892">
    <property type="entry name" value="VISUAL SYSTEM HOMEOBOX 2"/>
    <property type="match status" value="1"/>
</dbReference>
<evidence type="ECO:0000256" key="13">
    <source>
        <dbReference type="ARBA" id="ARBA00031274"/>
    </source>
</evidence>
<evidence type="ECO:0000256" key="7">
    <source>
        <dbReference type="ARBA" id="ARBA00023125"/>
    </source>
</evidence>
<accession>A0A7R8XCL1</accession>
<evidence type="ECO:0000256" key="11">
    <source>
        <dbReference type="ARBA" id="ARBA00023305"/>
    </source>
</evidence>
<gene>
    <name evidence="20" type="ORF">DSTB1V02_LOCUS3714</name>
</gene>
<comment type="similarity">
    <text evidence="2">Belongs to the paired homeobox family.</text>
</comment>
<feature type="DNA-binding region" description="Homeobox" evidence="14">
    <location>
        <begin position="3"/>
        <end position="28"/>
    </location>
</feature>
<dbReference type="PROSITE" id="PS50803">
    <property type="entry name" value="OAR"/>
    <property type="match status" value="1"/>
</dbReference>
<feature type="domain" description="Homeobox" evidence="17">
    <location>
        <begin position="1"/>
        <end position="27"/>
    </location>
</feature>
<keyword evidence="21" id="KW-1185">Reference proteome</keyword>
<dbReference type="CDD" id="cd00086">
    <property type="entry name" value="homeodomain"/>
    <property type="match status" value="1"/>
</dbReference>
<feature type="region of interest" description="Disordered" evidence="16">
    <location>
        <begin position="95"/>
        <end position="140"/>
    </location>
</feature>
<keyword evidence="5" id="KW-0716">Sensory transduction</keyword>
<dbReference type="Proteomes" id="UP000677054">
    <property type="component" value="Unassembled WGS sequence"/>
</dbReference>
<comment type="subcellular location">
    <subcellularLocation>
        <location evidence="1 14 15">Nucleus</location>
    </subcellularLocation>
</comment>
<name>A0A7R8XCL1_9CRUS</name>
<dbReference type="EMBL" id="CAJPEV010000502">
    <property type="protein sequence ID" value="CAG0885900.1"/>
    <property type="molecule type" value="Genomic_DNA"/>
</dbReference>
<dbReference type="InterPro" id="IPR052294">
    <property type="entry name" value="VSX_homeobox_regulators"/>
</dbReference>
<dbReference type="SUPFAM" id="SSF46689">
    <property type="entry name" value="Homeodomain-like"/>
    <property type="match status" value="1"/>
</dbReference>
<dbReference type="InterPro" id="IPR023339">
    <property type="entry name" value="CVC"/>
</dbReference>
<evidence type="ECO:0000313" key="21">
    <source>
        <dbReference type="Proteomes" id="UP000677054"/>
    </source>
</evidence>
<feature type="domain" description="CVC" evidence="19">
    <location>
        <begin position="29"/>
        <end position="86"/>
    </location>
</feature>
<evidence type="ECO:0000259" key="17">
    <source>
        <dbReference type="PROSITE" id="PS50071"/>
    </source>
</evidence>
<dbReference type="PROSITE" id="PS51496">
    <property type="entry name" value="CVC"/>
    <property type="match status" value="1"/>
</dbReference>
<reference evidence="20" key="1">
    <citation type="submission" date="2020-11" db="EMBL/GenBank/DDBJ databases">
        <authorList>
            <person name="Tran Van P."/>
        </authorList>
    </citation>
    <scope>NUCLEOTIDE SEQUENCE</scope>
</reference>
<keyword evidence="11" id="KW-0844">Vision</keyword>
<evidence type="ECO:0000256" key="12">
    <source>
        <dbReference type="ARBA" id="ARBA00030203"/>
    </source>
</evidence>
<feature type="compositionally biased region" description="Low complexity" evidence="16">
    <location>
        <begin position="182"/>
        <end position="202"/>
    </location>
</feature>
<keyword evidence="6" id="KW-0805">Transcription regulation</keyword>
<evidence type="ECO:0000256" key="1">
    <source>
        <dbReference type="ARBA" id="ARBA00004123"/>
    </source>
</evidence>
<evidence type="ECO:0000256" key="15">
    <source>
        <dbReference type="RuleBase" id="RU000682"/>
    </source>
</evidence>
<evidence type="ECO:0000256" key="14">
    <source>
        <dbReference type="PROSITE-ProRule" id="PRU00108"/>
    </source>
</evidence>
<organism evidence="20">
    <name type="scientific">Darwinula stevensoni</name>
    <dbReference type="NCBI Taxonomy" id="69355"/>
    <lineage>
        <taxon>Eukaryota</taxon>
        <taxon>Metazoa</taxon>
        <taxon>Ecdysozoa</taxon>
        <taxon>Arthropoda</taxon>
        <taxon>Crustacea</taxon>
        <taxon>Oligostraca</taxon>
        <taxon>Ostracoda</taxon>
        <taxon>Podocopa</taxon>
        <taxon>Podocopida</taxon>
        <taxon>Darwinulocopina</taxon>
        <taxon>Darwinuloidea</taxon>
        <taxon>Darwinulidae</taxon>
        <taxon>Darwinula</taxon>
    </lineage>
</organism>
<dbReference type="OrthoDB" id="6159439at2759"/>
<keyword evidence="8 14" id="KW-0371">Homeobox</keyword>